<reference evidence="5 6" key="1">
    <citation type="submission" date="2016-10" db="EMBL/GenBank/DDBJ databases">
        <authorList>
            <person name="de Groot N.N."/>
        </authorList>
    </citation>
    <scope>NUCLEOTIDE SEQUENCE [LARGE SCALE GENOMIC DNA]</scope>
    <source>
        <strain evidence="5 6">CGMCC 1.7031</strain>
    </source>
</reference>
<dbReference type="Pfam" id="PF04586">
    <property type="entry name" value="Peptidase_S78"/>
    <property type="match status" value="1"/>
</dbReference>
<name>A0A1G5K3I3_9FLAO</name>
<evidence type="ECO:0000259" key="4">
    <source>
        <dbReference type="Pfam" id="PF04586"/>
    </source>
</evidence>
<evidence type="ECO:0000256" key="2">
    <source>
        <dbReference type="ARBA" id="ARBA00022670"/>
    </source>
</evidence>
<dbReference type="EMBL" id="FMVF01000019">
    <property type="protein sequence ID" value="SCY94630.1"/>
    <property type="molecule type" value="Genomic_DNA"/>
</dbReference>
<organism evidence="5 6">
    <name type="scientific">Flavobacterium caeni</name>
    <dbReference type="NCBI Taxonomy" id="490189"/>
    <lineage>
        <taxon>Bacteria</taxon>
        <taxon>Pseudomonadati</taxon>
        <taxon>Bacteroidota</taxon>
        <taxon>Flavobacteriia</taxon>
        <taxon>Flavobacteriales</taxon>
        <taxon>Flavobacteriaceae</taxon>
        <taxon>Flavobacterium</taxon>
    </lineage>
</organism>
<dbReference type="Proteomes" id="UP000199354">
    <property type="component" value="Unassembled WGS sequence"/>
</dbReference>
<sequence length="330" mass="36722">MNKHTFVVNTENVNEYKYRVLTDGIDYEQFLRNPVVLYYHERYNGKDRGSEVIGRVVKLWIEDKKLLAEIEFDVDDEFAAKIAGKVERGFIRMASMYADVLSTSSAPEDLLPGQVYETVTQCKLIEISIVDIGGNDDALKLSKCSGEQLKLKEIVLNKPDNMSHLKTIALALGKAADTGEDALLKEIQTIMLAKTNAEAQVTSLTSELKAIKLEKATKLVDRAVELGLIQDVLKPTQIAAFDVDYDGQTAILSKLIADKELESGQAGTAQTVKEVVLNAKGTTPAAPTAETFDYLQKHNIVKLQKMKDENPTQYAKLHEDYKNGVRHTDK</sequence>
<keyword evidence="2 5" id="KW-0645">Protease</keyword>
<dbReference type="GO" id="GO:0008233">
    <property type="term" value="F:peptidase activity"/>
    <property type="evidence" value="ECO:0007669"/>
    <property type="project" value="UniProtKB-KW"/>
</dbReference>
<dbReference type="STRING" id="490189.SAMN02927903_03041"/>
<dbReference type="RefSeq" id="WP_091146238.1">
    <property type="nucleotide sequence ID" value="NZ_FMVF01000019.1"/>
</dbReference>
<evidence type="ECO:0000313" key="6">
    <source>
        <dbReference type="Proteomes" id="UP000199354"/>
    </source>
</evidence>
<accession>A0A1G5K3I3</accession>
<dbReference type="InterPro" id="IPR054613">
    <property type="entry name" value="Peptidase_S78_dom"/>
</dbReference>
<protein>
    <submittedName>
        <fullName evidence="5">Prohead serine protease</fullName>
    </submittedName>
</protein>
<keyword evidence="1" id="KW-1188">Viral release from host cell</keyword>
<keyword evidence="3" id="KW-0378">Hydrolase</keyword>
<gene>
    <name evidence="5" type="ORF">SAMN02927903_03041</name>
</gene>
<keyword evidence="6" id="KW-1185">Reference proteome</keyword>
<dbReference type="AlphaFoldDB" id="A0A1G5K3I3"/>
<evidence type="ECO:0000256" key="3">
    <source>
        <dbReference type="ARBA" id="ARBA00022801"/>
    </source>
</evidence>
<feature type="domain" description="Prohead serine protease" evidence="4">
    <location>
        <begin position="50"/>
        <end position="147"/>
    </location>
</feature>
<dbReference type="GO" id="GO:0006508">
    <property type="term" value="P:proteolysis"/>
    <property type="evidence" value="ECO:0007669"/>
    <property type="project" value="UniProtKB-KW"/>
</dbReference>
<evidence type="ECO:0000256" key="1">
    <source>
        <dbReference type="ARBA" id="ARBA00022612"/>
    </source>
</evidence>
<proteinExistence type="predicted"/>
<dbReference type="OrthoDB" id="1064922at2"/>
<evidence type="ECO:0000313" key="5">
    <source>
        <dbReference type="EMBL" id="SCY94630.1"/>
    </source>
</evidence>